<accession>A0A345NNK9</accession>
<dbReference type="OrthoDB" id="5193735at2"/>
<evidence type="ECO:0000313" key="1">
    <source>
        <dbReference type="EMBL" id="AXH96617.1"/>
    </source>
</evidence>
<evidence type="ECO:0000313" key="2">
    <source>
        <dbReference type="Proteomes" id="UP000253790"/>
    </source>
</evidence>
<reference evidence="1 2" key="1">
    <citation type="submission" date="2018-07" db="EMBL/GenBank/DDBJ databases">
        <title>Complete genome sequencing of Ornithinimicrobium sp. AMA3305.</title>
        <authorList>
            <person name="Bae J.-W."/>
        </authorList>
    </citation>
    <scope>NUCLEOTIDE SEQUENCE [LARGE SCALE GENOMIC DNA]</scope>
    <source>
        <strain evidence="1 2">AMA3305</strain>
    </source>
</reference>
<organism evidence="1 2">
    <name type="scientific">Ornithinimicrobium avium</name>
    <dbReference type="NCBI Taxonomy" id="2283195"/>
    <lineage>
        <taxon>Bacteria</taxon>
        <taxon>Bacillati</taxon>
        <taxon>Actinomycetota</taxon>
        <taxon>Actinomycetes</taxon>
        <taxon>Micrococcales</taxon>
        <taxon>Ornithinimicrobiaceae</taxon>
        <taxon>Ornithinimicrobium</taxon>
    </lineage>
</organism>
<name>A0A345NNK9_9MICO</name>
<gene>
    <name evidence="1" type="ORF">DV701_11230</name>
</gene>
<protein>
    <submittedName>
        <fullName evidence="1">Uncharacterized protein</fullName>
    </submittedName>
</protein>
<dbReference type="KEGG" id="orn:DV701_11230"/>
<proteinExistence type="predicted"/>
<dbReference type="EMBL" id="CP031229">
    <property type="protein sequence ID" value="AXH96617.1"/>
    <property type="molecule type" value="Genomic_DNA"/>
</dbReference>
<dbReference type="Proteomes" id="UP000253790">
    <property type="component" value="Chromosome"/>
</dbReference>
<sequence>MYCVVGQRDEARPLGRFLEQRAVMSITGIHIPHGDEPMAAVTVNERNAMSYYPYVQGGPVEAASVTMGGLEAKVYVNSRYPSLDDGTVNPRASALFEMAGIGMFGGAIRGDALLVLAAGDGFYERSVPQHVVSALLDADAQYMA</sequence>
<dbReference type="AlphaFoldDB" id="A0A345NNK9"/>
<keyword evidence="2" id="KW-1185">Reference proteome</keyword>